<protein>
    <submittedName>
        <fullName evidence="2">Putative geranylgeranyl pyrophosphate synthetase</fullName>
    </submittedName>
</protein>
<keyword evidence="1" id="KW-0808">Transferase</keyword>
<dbReference type="EMBL" id="DQ065755">
    <property type="protein sequence ID" value="AAY68315.1"/>
    <property type="molecule type" value="Genomic_DNA"/>
</dbReference>
<dbReference type="Gene3D" id="1.10.600.10">
    <property type="entry name" value="Farnesyl Diphosphate Synthase"/>
    <property type="match status" value="1"/>
</dbReference>
<dbReference type="GO" id="GO:0004659">
    <property type="term" value="F:prenyltransferase activity"/>
    <property type="evidence" value="ECO:0007669"/>
    <property type="project" value="InterPro"/>
</dbReference>
<dbReference type="PANTHER" id="PTHR12001">
    <property type="entry name" value="GERANYLGERANYL PYROPHOSPHATE SYNTHASE"/>
    <property type="match status" value="1"/>
</dbReference>
<organism evidence="2">
    <name type="scientific">Uncultured marine bacterium 66A03</name>
    <dbReference type="NCBI Taxonomy" id="331677"/>
    <lineage>
        <taxon>Bacteria</taxon>
        <taxon>environmental samples</taxon>
    </lineage>
</organism>
<evidence type="ECO:0000313" key="2">
    <source>
        <dbReference type="EMBL" id="AAY68315.1"/>
    </source>
</evidence>
<dbReference type="InterPro" id="IPR000092">
    <property type="entry name" value="Polyprenyl_synt"/>
</dbReference>
<evidence type="ECO:0000256" key="1">
    <source>
        <dbReference type="RuleBase" id="RU004466"/>
    </source>
</evidence>
<proteinExistence type="inferred from homology"/>
<dbReference type="Pfam" id="PF00348">
    <property type="entry name" value="polyprenyl_synt"/>
    <property type="match status" value="1"/>
</dbReference>
<sequence>MPDSYFISEKQHSPSNKYTSDGSHNFIFNQFFNSILPSNKHPLSAAATHHFSSKGKQLRAKIALSAGEKFGADDAACLHWASAVELLHNASLIHDDICDGDTIRRNNASVWAKYGRDIALALGDWMIAEAFQQAAKAAHVSNSFNLVTKLSNHVKSTIAGQALEFDNALYPDIDKYLEISAGKTAPLFVAAIEGIAEIAGRSELIEEINHYFVTMGICYQFANDIQNILGTDGAASPSSDLKRRAPNAVIVYFRNFLKSPERSLFDSWLAGKSQNKANYWQKKITESDAINEVAKEMYKLLKRAEGVSGTLPKECIGVIAPIQKQLRNVCEQIGASCP</sequence>
<dbReference type="AlphaFoldDB" id="Q4PNF1"/>
<dbReference type="PANTHER" id="PTHR12001:SF86">
    <property type="entry name" value="GERANYLGERANYL DIPHOSPHATE SYNTHASE"/>
    <property type="match status" value="1"/>
</dbReference>
<accession>Q4PNF1</accession>
<comment type="similarity">
    <text evidence="1">Belongs to the FPP/GGPP synthase family.</text>
</comment>
<dbReference type="InterPro" id="IPR008949">
    <property type="entry name" value="Isoprenoid_synthase_dom_sf"/>
</dbReference>
<dbReference type="SFLD" id="SFLDS00005">
    <property type="entry name" value="Isoprenoid_Synthase_Type_I"/>
    <property type="match status" value="1"/>
</dbReference>
<dbReference type="SUPFAM" id="SSF48576">
    <property type="entry name" value="Terpenoid synthases"/>
    <property type="match status" value="1"/>
</dbReference>
<dbReference type="GO" id="GO:0008299">
    <property type="term" value="P:isoprenoid biosynthetic process"/>
    <property type="evidence" value="ECO:0007669"/>
    <property type="project" value="InterPro"/>
</dbReference>
<name>Q4PNF1_UNCMB</name>
<reference evidence="2" key="1">
    <citation type="journal article" date="2005" name="PLoS Biol.">
        <title>New insights into metabolic properties of marine bacteria encoding proteorhodopsins.</title>
        <authorList>
            <person name="Sabehi G."/>
            <person name="Loy A."/>
            <person name="Jung K.H."/>
            <person name="Partha R."/>
            <person name="Spudich J.L."/>
            <person name="Isaacson T."/>
            <person name="Hirschberg J."/>
            <person name="Wagner M."/>
            <person name="Beja O."/>
        </authorList>
    </citation>
    <scope>NUCLEOTIDE SEQUENCE</scope>
</reference>